<evidence type="ECO:0000256" key="3">
    <source>
        <dbReference type="ARBA" id="ARBA00022692"/>
    </source>
</evidence>
<dbReference type="Gene3D" id="1.20.1250.20">
    <property type="entry name" value="MFS general substrate transporter like domains"/>
    <property type="match status" value="1"/>
</dbReference>
<feature type="transmembrane region" description="Helical" evidence="6">
    <location>
        <begin position="213"/>
        <end position="237"/>
    </location>
</feature>
<gene>
    <name evidence="8" type="ORF">SAMN05660299_02118</name>
</gene>
<reference evidence="8 9" key="1">
    <citation type="submission" date="2016-10" db="EMBL/GenBank/DDBJ databases">
        <authorList>
            <person name="de Groot N.N."/>
        </authorList>
    </citation>
    <scope>NUCLEOTIDE SEQUENCE [LARGE SCALE GENOMIC DNA]</scope>
    <source>
        <strain evidence="8 9">DSM 16981</strain>
    </source>
</reference>
<feature type="transmembrane region" description="Helical" evidence="6">
    <location>
        <begin position="363"/>
        <end position="385"/>
    </location>
</feature>
<dbReference type="GO" id="GO:0022857">
    <property type="term" value="F:transmembrane transporter activity"/>
    <property type="evidence" value="ECO:0007669"/>
    <property type="project" value="InterPro"/>
</dbReference>
<dbReference type="OrthoDB" id="9814001at2"/>
<name>A0A1G9YN26_9FIRM</name>
<evidence type="ECO:0000256" key="4">
    <source>
        <dbReference type="ARBA" id="ARBA00022989"/>
    </source>
</evidence>
<dbReference type="PROSITE" id="PS50850">
    <property type="entry name" value="MFS"/>
    <property type="match status" value="1"/>
</dbReference>
<feature type="transmembrane region" description="Helical" evidence="6">
    <location>
        <begin position="338"/>
        <end position="357"/>
    </location>
</feature>
<dbReference type="InterPro" id="IPR020846">
    <property type="entry name" value="MFS_dom"/>
</dbReference>
<feature type="transmembrane region" description="Helical" evidence="6">
    <location>
        <begin position="102"/>
        <end position="125"/>
    </location>
</feature>
<dbReference type="EMBL" id="FNHQ01000024">
    <property type="protein sequence ID" value="SDN10568.1"/>
    <property type="molecule type" value="Genomic_DNA"/>
</dbReference>
<dbReference type="SUPFAM" id="SSF103473">
    <property type="entry name" value="MFS general substrate transporter"/>
    <property type="match status" value="1"/>
</dbReference>
<dbReference type="Proteomes" id="UP000199309">
    <property type="component" value="Unassembled WGS sequence"/>
</dbReference>
<evidence type="ECO:0000256" key="1">
    <source>
        <dbReference type="ARBA" id="ARBA00004651"/>
    </source>
</evidence>
<evidence type="ECO:0000313" key="9">
    <source>
        <dbReference type="Proteomes" id="UP000199309"/>
    </source>
</evidence>
<evidence type="ECO:0000313" key="8">
    <source>
        <dbReference type="EMBL" id="SDN10568.1"/>
    </source>
</evidence>
<feature type="transmembrane region" description="Helical" evidence="6">
    <location>
        <begin position="78"/>
        <end position="96"/>
    </location>
</feature>
<sequence>MMNKKEKLWTPNFITLTVTNGLLFAGFHGLLPTLPIYVLQQGGTNAQVGLLAGIFTFSAIIIRFFTDSGIAKFGKTHFLLLGIFICLLSALCYNFINEVDHILYIRVLHGIGFGIATTLYATIVVDIVPSSRRGEGIGYFGLGTTFMMAFAPAAGIWIIDNFSFSILFIVAAVCQAFALVWISFCKFTISDSMTVPTQTAPLSVLDRIVETNALFQAFLTLLFGACVGGLLSFVALLAREVHIQNAGYFFLVCTACVFISRIFTGKIFDAKGHAWVIFPGAILLMVGSLLLSQTTTITLLLAAAILYGLGIGTTMPALQTWIINVVPANRRSIASATFYNFMDIGVGGGSIILGLFAEKTGYASVYYYSAAIMAVFLISYGFYIVHHKTSAQNAPILQTTQDN</sequence>
<keyword evidence="2" id="KW-0813">Transport</keyword>
<evidence type="ECO:0000259" key="7">
    <source>
        <dbReference type="PROSITE" id="PS50850"/>
    </source>
</evidence>
<dbReference type="InterPro" id="IPR036259">
    <property type="entry name" value="MFS_trans_sf"/>
</dbReference>
<dbReference type="InterPro" id="IPR011701">
    <property type="entry name" value="MFS"/>
</dbReference>
<feature type="transmembrane region" description="Helical" evidence="6">
    <location>
        <begin position="165"/>
        <end position="184"/>
    </location>
</feature>
<feature type="transmembrane region" description="Helical" evidence="6">
    <location>
        <begin position="297"/>
        <end position="318"/>
    </location>
</feature>
<keyword evidence="4 6" id="KW-1133">Transmembrane helix</keyword>
<dbReference type="STRING" id="349095.SAMN05660299_02118"/>
<feature type="transmembrane region" description="Helical" evidence="6">
    <location>
        <begin position="12"/>
        <end position="34"/>
    </location>
</feature>
<organism evidence="8 9">
    <name type="scientific">Megasphaera paucivorans</name>
    <dbReference type="NCBI Taxonomy" id="349095"/>
    <lineage>
        <taxon>Bacteria</taxon>
        <taxon>Bacillati</taxon>
        <taxon>Bacillota</taxon>
        <taxon>Negativicutes</taxon>
        <taxon>Veillonellales</taxon>
        <taxon>Veillonellaceae</taxon>
        <taxon>Megasphaera</taxon>
    </lineage>
</organism>
<evidence type="ECO:0000256" key="2">
    <source>
        <dbReference type="ARBA" id="ARBA00022448"/>
    </source>
</evidence>
<feature type="transmembrane region" description="Helical" evidence="6">
    <location>
        <begin position="137"/>
        <end position="159"/>
    </location>
</feature>
<dbReference type="RefSeq" id="WP_091651623.1">
    <property type="nucleotide sequence ID" value="NZ_FNHQ01000024.1"/>
</dbReference>
<keyword evidence="5 6" id="KW-0472">Membrane</keyword>
<comment type="subcellular location">
    <subcellularLocation>
        <location evidence="1">Cell membrane</location>
        <topology evidence="1">Multi-pass membrane protein</topology>
    </subcellularLocation>
</comment>
<evidence type="ECO:0000256" key="6">
    <source>
        <dbReference type="SAM" id="Phobius"/>
    </source>
</evidence>
<keyword evidence="3 6" id="KW-0812">Transmembrane</keyword>
<keyword evidence="9" id="KW-1185">Reference proteome</keyword>
<dbReference type="AlphaFoldDB" id="A0A1G9YN26"/>
<proteinExistence type="predicted"/>
<dbReference type="Pfam" id="PF07690">
    <property type="entry name" value="MFS_1"/>
    <property type="match status" value="1"/>
</dbReference>
<accession>A0A1G9YN26</accession>
<evidence type="ECO:0000256" key="5">
    <source>
        <dbReference type="ARBA" id="ARBA00023136"/>
    </source>
</evidence>
<feature type="transmembrane region" description="Helical" evidence="6">
    <location>
        <begin position="275"/>
        <end position="291"/>
    </location>
</feature>
<feature type="transmembrane region" description="Helical" evidence="6">
    <location>
        <begin position="46"/>
        <end position="66"/>
    </location>
</feature>
<dbReference type="GO" id="GO:0005886">
    <property type="term" value="C:plasma membrane"/>
    <property type="evidence" value="ECO:0007669"/>
    <property type="project" value="UniProtKB-SubCell"/>
</dbReference>
<protein>
    <submittedName>
        <fullName evidence="8">Predicted arabinose efflux permease, MFS family</fullName>
    </submittedName>
</protein>
<dbReference type="PANTHER" id="PTHR23531">
    <property type="entry name" value="QUINOLENE RESISTANCE PROTEIN NORA"/>
    <property type="match status" value="1"/>
</dbReference>
<dbReference type="InterPro" id="IPR052714">
    <property type="entry name" value="MFS_Exporter"/>
</dbReference>
<feature type="domain" description="Major facilitator superfamily (MFS) profile" evidence="7">
    <location>
        <begin position="1"/>
        <end position="388"/>
    </location>
</feature>
<dbReference type="CDD" id="cd17489">
    <property type="entry name" value="MFS_YfcJ_like"/>
    <property type="match status" value="1"/>
</dbReference>
<feature type="transmembrane region" description="Helical" evidence="6">
    <location>
        <begin position="243"/>
        <end position="263"/>
    </location>
</feature>
<dbReference type="PANTHER" id="PTHR23531:SF2">
    <property type="entry name" value="PERMEASE"/>
    <property type="match status" value="1"/>
</dbReference>